<sequence length="174" mass="19645">MKRSTLADRYCSIARSSSELMDAWSFVILRELFLANMRFDGLQAQTGMSPRSLTLRLADLAESGIIKRVAYQQSPARYEYRLTSKGKELWPVVIALKQWGDKWSGPWSDDQPPLTLHHKDHDHQLELGFICKTCGEPVDAHSTEGTMSPAMTAEREQTASDYQQAIRSKRQGGA</sequence>
<evidence type="ECO:0000256" key="1">
    <source>
        <dbReference type="ARBA" id="ARBA00023015"/>
    </source>
</evidence>
<dbReference type="Pfam" id="PF01638">
    <property type="entry name" value="HxlR"/>
    <property type="match status" value="1"/>
</dbReference>
<evidence type="ECO:0000259" key="5">
    <source>
        <dbReference type="PROSITE" id="PS51118"/>
    </source>
</evidence>
<feature type="domain" description="HTH hxlR-type" evidence="5">
    <location>
        <begin position="11"/>
        <end position="108"/>
    </location>
</feature>
<keyword evidence="3" id="KW-0804">Transcription</keyword>
<evidence type="ECO:0000313" key="7">
    <source>
        <dbReference type="Proteomes" id="UP000744555"/>
    </source>
</evidence>
<keyword evidence="2" id="KW-0238">DNA-binding</keyword>
<keyword evidence="7" id="KW-1185">Reference proteome</keyword>
<dbReference type="InterPro" id="IPR036388">
    <property type="entry name" value="WH-like_DNA-bd_sf"/>
</dbReference>
<dbReference type="InterPro" id="IPR002577">
    <property type="entry name" value="HTH_HxlR"/>
</dbReference>
<organism evidence="6 7">
    <name type="scientific">Aquipseudomonas alcaligenes</name>
    <name type="common">Pseudomonas alcaligenes</name>
    <dbReference type="NCBI Taxonomy" id="43263"/>
    <lineage>
        <taxon>Bacteria</taxon>
        <taxon>Pseudomonadati</taxon>
        <taxon>Pseudomonadota</taxon>
        <taxon>Gammaproteobacteria</taxon>
        <taxon>Pseudomonadales</taxon>
        <taxon>Pseudomonadaceae</taxon>
        <taxon>Aquipseudomonas</taxon>
    </lineage>
</organism>
<dbReference type="PANTHER" id="PTHR33204">
    <property type="entry name" value="TRANSCRIPTIONAL REGULATOR, MARR FAMILY"/>
    <property type="match status" value="1"/>
</dbReference>
<protein>
    <recommendedName>
        <fullName evidence="5">HTH hxlR-type domain-containing protein</fullName>
    </recommendedName>
</protein>
<accession>A0ABR7S290</accession>
<dbReference type="InterPro" id="IPR036390">
    <property type="entry name" value="WH_DNA-bd_sf"/>
</dbReference>
<keyword evidence="1" id="KW-0805">Transcription regulation</keyword>
<evidence type="ECO:0000256" key="4">
    <source>
        <dbReference type="SAM" id="MobiDB-lite"/>
    </source>
</evidence>
<dbReference type="SUPFAM" id="SSF46785">
    <property type="entry name" value="Winged helix' DNA-binding domain"/>
    <property type="match status" value="1"/>
</dbReference>
<dbReference type="Proteomes" id="UP000744555">
    <property type="component" value="Unassembled WGS sequence"/>
</dbReference>
<name>A0ABR7S290_AQUAC</name>
<evidence type="ECO:0000256" key="3">
    <source>
        <dbReference type="ARBA" id="ARBA00023163"/>
    </source>
</evidence>
<dbReference type="Gene3D" id="1.10.10.10">
    <property type="entry name" value="Winged helix-like DNA-binding domain superfamily/Winged helix DNA-binding domain"/>
    <property type="match status" value="1"/>
</dbReference>
<evidence type="ECO:0000313" key="6">
    <source>
        <dbReference type="EMBL" id="MBC9250920.1"/>
    </source>
</evidence>
<dbReference type="RefSeq" id="WP_187805987.1">
    <property type="nucleotide sequence ID" value="NZ_LZEU01000001.1"/>
</dbReference>
<dbReference type="EMBL" id="LZEU01000001">
    <property type="protein sequence ID" value="MBC9250920.1"/>
    <property type="molecule type" value="Genomic_DNA"/>
</dbReference>
<gene>
    <name evidence="6" type="ORF">A9179_11585</name>
</gene>
<proteinExistence type="predicted"/>
<evidence type="ECO:0000256" key="2">
    <source>
        <dbReference type="ARBA" id="ARBA00023125"/>
    </source>
</evidence>
<feature type="region of interest" description="Disordered" evidence="4">
    <location>
        <begin position="141"/>
        <end position="174"/>
    </location>
</feature>
<dbReference type="PANTHER" id="PTHR33204:SF18">
    <property type="entry name" value="TRANSCRIPTIONAL REGULATORY PROTEIN"/>
    <property type="match status" value="1"/>
</dbReference>
<comment type="caution">
    <text evidence="6">The sequence shown here is derived from an EMBL/GenBank/DDBJ whole genome shotgun (WGS) entry which is preliminary data.</text>
</comment>
<reference evidence="6 7" key="1">
    <citation type="submission" date="2016-06" db="EMBL/GenBank/DDBJ databases">
        <authorList>
            <person name="Ramos C."/>
            <person name="Pintado A."/>
            <person name="Crespo-Gomez J.I."/>
        </authorList>
    </citation>
    <scope>NUCLEOTIDE SEQUENCE [LARGE SCALE GENOMIC DNA]</scope>
    <source>
        <strain evidence="6 7">AVO110</strain>
    </source>
</reference>
<dbReference type="PROSITE" id="PS51118">
    <property type="entry name" value="HTH_HXLR"/>
    <property type="match status" value="1"/>
</dbReference>